<feature type="region of interest" description="Disordered" evidence="1">
    <location>
        <begin position="140"/>
        <end position="170"/>
    </location>
</feature>
<protein>
    <submittedName>
        <fullName evidence="3">Uncharacterized protein</fullName>
    </submittedName>
</protein>
<keyword evidence="2" id="KW-0472">Membrane</keyword>
<feature type="transmembrane region" description="Helical" evidence="2">
    <location>
        <begin position="48"/>
        <end position="67"/>
    </location>
</feature>
<reference evidence="3" key="1">
    <citation type="submission" date="2023-06" db="EMBL/GenBank/DDBJ databases">
        <authorList>
            <consortium name="Lawrence Berkeley National Laboratory"/>
            <person name="Ahrendt S."/>
            <person name="Sahu N."/>
            <person name="Indic B."/>
            <person name="Wong-Bajracharya J."/>
            <person name="Merenyi Z."/>
            <person name="Ke H.-M."/>
            <person name="Monk M."/>
            <person name="Kocsube S."/>
            <person name="Drula E."/>
            <person name="Lipzen A."/>
            <person name="Balint B."/>
            <person name="Henrissat B."/>
            <person name="Andreopoulos B."/>
            <person name="Martin F.M."/>
            <person name="Harder C.B."/>
            <person name="Rigling D."/>
            <person name="Ford K.L."/>
            <person name="Foster G.D."/>
            <person name="Pangilinan J."/>
            <person name="Papanicolaou A."/>
            <person name="Barry K."/>
            <person name="LaButti K."/>
            <person name="Viragh M."/>
            <person name="Koriabine M."/>
            <person name="Yan M."/>
            <person name="Riley R."/>
            <person name="Champramary S."/>
            <person name="Plett K.L."/>
            <person name="Tsai I.J."/>
            <person name="Slot J."/>
            <person name="Sipos G."/>
            <person name="Plett J."/>
            <person name="Nagy L.G."/>
            <person name="Grigoriev I.V."/>
        </authorList>
    </citation>
    <scope>NUCLEOTIDE SEQUENCE</scope>
    <source>
        <strain evidence="3">HWK02</strain>
    </source>
</reference>
<dbReference type="AlphaFoldDB" id="A0AA39V1D0"/>
<proteinExistence type="predicted"/>
<evidence type="ECO:0000256" key="1">
    <source>
        <dbReference type="SAM" id="MobiDB-lite"/>
    </source>
</evidence>
<organism evidence="3 4">
    <name type="scientific">Armillaria luteobubalina</name>
    <dbReference type="NCBI Taxonomy" id="153913"/>
    <lineage>
        <taxon>Eukaryota</taxon>
        <taxon>Fungi</taxon>
        <taxon>Dikarya</taxon>
        <taxon>Basidiomycota</taxon>
        <taxon>Agaricomycotina</taxon>
        <taxon>Agaricomycetes</taxon>
        <taxon>Agaricomycetidae</taxon>
        <taxon>Agaricales</taxon>
        <taxon>Marasmiineae</taxon>
        <taxon>Physalacriaceae</taxon>
        <taxon>Armillaria</taxon>
    </lineage>
</organism>
<comment type="caution">
    <text evidence="3">The sequence shown here is derived from an EMBL/GenBank/DDBJ whole genome shotgun (WGS) entry which is preliminary data.</text>
</comment>
<keyword evidence="2" id="KW-0812">Transmembrane</keyword>
<name>A0AA39V1D0_9AGAR</name>
<sequence>MLKAACRSSSFWRCTGFGPIYERRHLNSFPWHRLELLLTKSYLRLLRLFMYPNILFLLCSVSLVVAVPRDWSTFANDPMGSMSCKPTAQGDATQQAMIDCRKGLIGDKRDLSARMYIEGTCSSKEDYDEYYQKAYDKAKESCRSGHDTDPDDDDAQTDDDSTDSGDSWFS</sequence>
<evidence type="ECO:0000313" key="3">
    <source>
        <dbReference type="EMBL" id="KAK0501600.1"/>
    </source>
</evidence>
<evidence type="ECO:0000256" key="2">
    <source>
        <dbReference type="SAM" id="Phobius"/>
    </source>
</evidence>
<keyword evidence="2" id="KW-1133">Transmembrane helix</keyword>
<accession>A0AA39V1D0</accession>
<gene>
    <name evidence="3" type="ORF">EDD18DRAFT_1143470</name>
</gene>
<dbReference type="Proteomes" id="UP001175228">
    <property type="component" value="Unassembled WGS sequence"/>
</dbReference>
<evidence type="ECO:0000313" key="4">
    <source>
        <dbReference type="Proteomes" id="UP001175228"/>
    </source>
</evidence>
<keyword evidence="4" id="KW-1185">Reference proteome</keyword>
<dbReference type="EMBL" id="JAUEPU010000006">
    <property type="protein sequence ID" value="KAK0501600.1"/>
    <property type="molecule type" value="Genomic_DNA"/>
</dbReference>
<feature type="compositionally biased region" description="Acidic residues" evidence="1">
    <location>
        <begin position="149"/>
        <end position="163"/>
    </location>
</feature>